<comment type="caution">
    <text evidence="2">The sequence shown here is derived from an EMBL/GenBank/DDBJ whole genome shotgun (WGS) entry which is preliminary data.</text>
</comment>
<reference evidence="2" key="1">
    <citation type="journal article" date="2014" name="Front. Microbiol.">
        <title>High frequency of phylogenetically diverse reductive dehalogenase-homologous genes in deep subseafloor sedimentary metagenomes.</title>
        <authorList>
            <person name="Kawai M."/>
            <person name="Futagami T."/>
            <person name="Toyoda A."/>
            <person name="Takaki Y."/>
            <person name="Nishi S."/>
            <person name="Hori S."/>
            <person name="Arai W."/>
            <person name="Tsubouchi T."/>
            <person name="Morono Y."/>
            <person name="Uchiyama I."/>
            <person name="Ito T."/>
            <person name="Fujiyama A."/>
            <person name="Inagaki F."/>
            <person name="Takami H."/>
        </authorList>
    </citation>
    <scope>NUCLEOTIDE SEQUENCE</scope>
    <source>
        <strain evidence="2">Expedition CK06-06</strain>
    </source>
</reference>
<accession>X1HC36</accession>
<gene>
    <name evidence="2" type="ORF">S03H2_43113</name>
</gene>
<dbReference type="Pfam" id="PF14321">
    <property type="entry name" value="DUF4382"/>
    <property type="match status" value="1"/>
</dbReference>
<protein>
    <recommendedName>
        <fullName evidence="1">DUF4382 domain-containing protein</fullName>
    </recommendedName>
</protein>
<organism evidence="2">
    <name type="scientific">marine sediment metagenome</name>
    <dbReference type="NCBI Taxonomy" id="412755"/>
    <lineage>
        <taxon>unclassified sequences</taxon>
        <taxon>metagenomes</taxon>
        <taxon>ecological metagenomes</taxon>
    </lineage>
</organism>
<dbReference type="AlphaFoldDB" id="X1HC36"/>
<proteinExistence type="predicted"/>
<name>X1HC36_9ZZZZ</name>
<evidence type="ECO:0000313" key="2">
    <source>
        <dbReference type="EMBL" id="GAH67756.1"/>
    </source>
</evidence>
<feature type="non-terminal residue" evidence="2">
    <location>
        <position position="1"/>
    </location>
</feature>
<dbReference type="InterPro" id="IPR025491">
    <property type="entry name" value="DUF4382"/>
</dbReference>
<feature type="domain" description="DUF4382" evidence="1">
    <location>
        <begin position="7"/>
        <end position="83"/>
    </location>
</feature>
<dbReference type="EMBL" id="BARU01026866">
    <property type="protein sequence ID" value="GAH67756.1"/>
    <property type="molecule type" value="Genomic_DNA"/>
</dbReference>
<evidence type="ECO:0000259" key="1">
    <source>
        <dbReference type="Pfam" id="PF14321"/>
    </source>
</evidence>
<sequence>KVQEIWRGDVTEGQYNKVRIHVADVHGVLKETGKTVEVKLPSQKLQMTKPFQVTADTVTSFTYDLTVVATGSPQSGIKYILKPQIDQSGADY</sequence>